<dbReference type="AlphaFoldDB" id="A0A3N1H8J4"/>
<dbReference type="Pfam" id="PF01869">
    <property type="entry name" value="BcrAD_BadFG"/>
    <property type="match status" value="1"/>
</dbReference>
<organism evidence="2 3">
    <name type="scientific">Saccharothrix texasensis</name>
    <dbReference type="NCBI Taxonomy" id="103734"/>
    <lineage>
        <taxon>Bacteria</taxon>
        <taxon>Bacillati</taxon>
        <taxon>Actinomycetota</taxon>
        <taxon>Actinomycetes</taxon>
        <taxon>Pseudonocardiales</taxon>
        <taxon>Pseudonocardiaceae</taxon>
        <taxon>Saccharothrix</taxon>
    </lineage>
</organism>
<dbReference type="Gene3D" id="3.30.420.40">
    <property type="match status" value="2"/>
</dbReference>
<dbReference type="InterPro" id="IPR052519">
    <property type="entry name" value="Euk-type_GlcNAc_Kinase"/>
</dbReference>
<dbReference type="PANTHER" id="PTHR43190:SF3">
    <property type="entry name" value="N-ACETYL-D-GLUCOSAMINE KINASE"/>
    <property type="match status" value="1"/>
</dbReference>
<name>A0A3N1H8J4_9PSEU</name>
<evidence type="ECO:0000259" key="1">
    <source>
        <dbReference type="Pfam" id="PF01869"/>
    </source>
</evidence>
<comment type="caution">
    <text evidence="2">The sequence shown here is derived from an EMBL/GenBank/DDBJ whole genome shotgun (WGS) entry which is preliminary data.</text>
</comment>
<accession>A0A3N1H8J4</accession>
<dbReference type="Proteomes" id="UP000268727">
    <property type="component" value="Unassembled WGS sequence"/>
</dbReference>
<keyword evidence="2" id="KW-0418">Kinase</keyword>
<dbReference type="CDD" id="cd24007">
    <property type="entry name" value="ASKHA_NBD_eukNAGK-like"/>
    <property type="match status" value="1"/>
</dbReference>
<dbReference type="GO" id="GO:0016301">
    <property type="term" value="F:kinase activity"/>
    <property type="evidence" value="ECO:0007669"/>
    <property type="project" value="UniProtKB-KW"/>
</dbReference>
<dbReference type="InterPro" id="IPR043129">
    <property type="entry name" value="ATPase_NBD"/>
</dbReference>
<feature type="domain" description="ATPase BadF/BadG/BcrA/BcrD type" evidence="1">
    <location>
        <begin position="12"/>
        <end position="307"/>
    </location>
</feature>
<protein>
    <submittedName>
        <fullName evidence="2">N-acetylglucosamine kinase-like BadF-type ATPase</fullName>
    </submittedName>
</protein>
<proteinExistence type="predicted"/>
<evidence type="ECO:0000313" key="3">
    <source>
        <dbReference type="Proteomes" id="UP000268727"/>
    </source>
</evidence>
<evidence type="ECO:0000313" key="2">
    <source>
        <dbReference type="EMBL" id="ROP38857.1"/>
    </source>
</evidence>
<gene>
    <name evidence="2" type="ORF">EDD40_4222</name>
</gene>
<keyword evidence="3" id="KW-1185">Reference proteome</keyword>
<dbReference type="PANTHER" id="PTHR43190">
    <property type="entry name" value="N-ACETYL-D-GLUCOSAMINE KINASE"/>
    <property type="match status" value="1"/>
</dbReference>
<dbReference type="InterPro" id="IPR002731">
    <property type="entry name" value="ATPase_BadF"/>
</dbReference>
<dbReference type="EMBL" id="RJKM01000001">
    <property type="protein sequence ID" value="ROP38857.1"/>
    <property type="molecule type" value="Genomic_DNA"/>
</dbReference>
<sequence>MLGILGRMGFVVGVDAGGTSTRALVLDLDGARLGAGVAGGANPNSHPPELAAAHVRQALTAALDGVDPAKVESGVLGMAGSSKLLSDPAVAALFEAAWAGAGLRCPMRVVTDCEAAFATGSASPDGTVLVAGTGSIAARIEHHELVSTAGGYGWLLGDEGSAFWLGREAVRATLAALERDEPDDLSNAVLARAGIPDEPDVPRRERWRRLITAANGAAPIALATYAPLVTAHASAPSADRIVTAAVRTLADLAEAARPADDRSPIVLMGSLVHAHPLGSRLKRELATRTSAPVTVATEGAAGAAWLAAVKILGDSAPRPT</sequence>
<keyword evidence="2" id="KW-0808">Transferase</keyword>
<dbReference type="SUPFAM" id="SSF53067">
    <property type="entry name" value="Actin-like ATPase domain"/>
    <property type="match status" value="2"/>
</dbReference>
<reference evidence="2 3" key="1">
    <citation type="submission" date="2018-11" db="EMBL/GenBank/DDBJ databases">
        <title>Sequencing the genomes of 1000 actinobacteria strains.</title>
        <authorList>
            <person name="Klenk H.-P."/>
        </authorList>
    </citation>
    <scope>NUCLEOTIDE SEQUENCE [LARGE SCALE GENOMIC DNA]</scope>
    <source>
        <strain evidence="2 3">DSM 44231</strain>
    </source>
</reference>